<dbReference type="EMBL" id="JARAOO010000003">
    <property type="protein sequence ID" value="KAJ7976992.1"/>
    <property type="molecule type" value="Genomic_DNA"/>
</dbReference>
<dbReference type="GO" id="GO:0008356">
    <property type="term" value="P:asymmetric cell division"/>
    <property type="evidence" value="ECO:0007669"/>
    <property type="project" value="InterPro"/>
</dbReference>
<evidence type="ECO:0000313" key="4">
    <source>
        <dbReference type="Proteomes" id="UP001163823"/>
    </source>
</evidence>
<keyword evidence="1" id="KW-0175">Coiled coil</keyword>
<feature type="compositionally biased region" description="Basic residues" evidence="2">
    <location>
        <begin position="71"/>
        <end position="89"/>
    </location>
</feature>
<evidence type="ECO:0000256" key="1">
    <source>
        <dbReference type="SAM" id="Coils"/>
    </source>
</evidence>
<evidence type="ECO:0000313" key="3">
    <source>
        <dbReference type="EMBL" id="KAJ7976992.1"/>
    </source>
</evidence>
<dbReference type="KEGG" id="qsa:O6P43_006691"/>
<keyword evidence="4" id="KW-1185">Reference proteome</keyword>
<organism evidence="3 4">
    <name type="scientific">Quillaja saponaria</name>
    <name type="common">Soap bark tree</name>
    <dbReference type="NCBI Taxonomy" id="32244"/>
    <lineage>
        <taxon>Eukaryota</taxon>
        <taxon>Viridiplantae</taxon>
        <taxon>Streptophyta</taxon>
        <taxon>Embryophyta</taxon>
        <taxon>Tracheophyta</taxon>
        <taxon>Spermatophyta</taxon>
        <taxon>Magnoliopsida</taxon>
        <taxon>eudicotyledons</taxon>
        <taxon>Gunneridae</taxon>
        <taxon>Pentapetalae</taxon>
        <taxon>rosids</taxon>
        <taxon>fabids</taxon>
        <taxon>Fabales</taxon>
        <taxon>Quillajaceae</taxon>
        <taxon>Quillaja</taxon>
    </lineage>
</organism>
<dbReference type="PANTHER" id="PTHR33476:SF4">
    <property type="entry name" value="POLAR LOCALIZATION DURING ASYMMETRIC DIVISION AND PROTEIN"/>
    <property type="match status" value="1"/>
</dbReference>
<name>A0AAD7Q8T6_QUISA</name>
<gene>
    <name evidence="3" type="ORF">O6P43_006691</name>
</gene>
<reference evidence="3" key="1">
    <citation type="journal article" date="2023" name="Science">
        <title>Elucidation of the pathway for biosynthesis of saponin adjuvants from the soapbark tree.</title>
        <authorList>
            <person name="Reed J."/>
            <person name="Orme A."/>
            <person name="El-Demerdash A."/>
            <person name="Owen C."/>
            <person name="Martin L.B.B."/>
            <person name="Misra R.C."/>
            <person name="Kikuchi S."/>
            <person name="Rejzek M."/>
            <person name="Martin A.C."/>
            <person name="Harkess A."/>
            <person name="Leebens-Mack J."/>
            <person name="Louveau T."/>
            <person name="Stephenson M.J."/>
            <person name="Osbourn A."/>
        </authorList>
    </citation>
    <scope>NUCLEOTIDE SEQUENCE</scope>
    <source>
        <strain evidence="3">S10</strain>
    </source>
</reference>
<evidence type="ECO:0000256" key="2">
    <source>
        <dbReference type="SAM" id="MobiDB-lite"/>
    </source>
</evidence>
<accession>A0AAD7Q8T6</accession>
<comment type="caution">
    <text evidence="3">The sequence shown here is derived from an EMBL/GenBank/DDBJ whole genome shotgun (WGS) entry which is preliminary data.</text>
</comment>
<sequence>MKKPRSVTRITKFHDILLRMRTPAISFFSLLLSQMVSMNLGFESNSEIQDGDGIRTFSSSGSLGGDGSRSGMKKLRKKSRPRCRGHGSKKGVGVVEQICSRAEFPLEQTKSGRRFSVCLRRRTIKNQAEKIGFFSSQDNSLFGWGLGVGIMYMMSTGKAEISKLNKAINETAAVVQELKSELSRRKSSHNQKIFSSVYNVNISSGVVSVKNTESMLNNCNTRVIDSNKKVTSLPGSDDGGCGSSVLTEEPDWQALEMDRLEAELESELQKLPWCSMEAPCNEEMRLNLHEIEGSHKGVLEAEGPNSDACQFQEVLPSELDQKLCHLLIERQENQIVELESELHLAQTKLLEKEAELKALKDCVRKLTEFSTSIVSDDETEAHADQEGSSGWNYNNVGSGSKHLVLGMKRPIDSQ</sequence>
<feature type="coiled-coil region" evidence="1">
    <location>
        <begin position="328"/>
        <end position="355"/>
    </location>
</feature>
<dbReference type="InterPro" id="IPR040348">
    <property type="entry name" value="POLAR-like"/>
</dbReference>
<protein>
    <submittedName>
        <fullName evidence="3">POLAR LOCALIZATION DURING ASYMMETRIC DIVISION AND protein</fullName>
    </submittedName>
</protein>
<proteinExistence type="predicted"/>
<dbReference type="AlphaFoldDB" id="A0AAD7Q8T6"/>
<dbReference type="Proteomes" id="UP001163823">
    <property type="component" value="Chromosome 3"/>
</dbReference>
<dbReference type="PANTHER" id="PTHR33476">
    <property type="entry name" value="EMB|CAB62613.1"/>
    <property type="match status" value="1"/>
</dbReference>
<feature type="region of interest" description="Disordered" evidence="2">
    <location>
        <begin position="58"/>
        <end position="89"/>
    </location>
</feature>